<dbReference type="GO" id="GO:0005829">
    <property type="term" value="C:cytosol"/>
    <property type="evidence" value="ECO:0007669"/>
    <property type="project" value="TreeGrafter"/>
</dbReference>
<sequence length="259" mass="29687">MSNVIKSFRVIETEIIEPTNDLDDEKTYVDESIIESIIEEAKIKGQNEYEKIIEDAKKKSLKIIEDAEEQKETMIDMAYARTEEILEEAKKTGYNEGYELGYREGYETGYNEGKVKSDALINEAVEIKNGYIYKKESLLKELEEDIIELVISIYEKLINKKNEEDSELMISLVLNGINNLDLTDKLTIITSKEDFNILEMARNEILAKASMISELDIKYDISLEKGDCILETSKGNIDVSLKNQLAEVRELLTTILNNE</sequence>
<evidence type="ECO:0000313" key="9">
    <source>
        <dbReference type="Proteomes" id="UP000184114"/>
    </source>
</evidence>
<dbReference type="Proteomes" id="UP000184114">
    <property type="component" value="Unassembled WGS sequence"/>
</dbReference>
<keyword evidence="3" id="KW-0813">Transport</keyword>
<proteinExistence type="inferred from homology"/>
<dbReference type="InterPro" id="IPR018035">
    <property type="entry name" value="Flagellar_FliH/T3SS_HrpE"/>
</dbReference>
<keyword evidence="6" id="KW-1006">Bacterial flagellum protein export</keyword>
<gene>
    <name evidence="8" type="ORF">SAMN02745784_00390</name>
</gene>
<evidence type="ECO:0000313" key="8">
    <source>
        <dbReference type="EMBL" id="SHE33225.1"/>
    </source>
</evidence>
<organism evidence="8 9">
    <name type="scientific">Tissierella praeacuta DSM 18095</name>
    <dbReference type="NCBI Taxonomy" id="1123404"/>
    <lineage>
        <taxon>Bacteria</taxon>
        <taxon>Bacillati</taxon>
        <taxon>Bacillota</taxon>
        <taxon>Tissierellia</taxon>
        <taxon>Tissierellales</taxon>
        <taxon>Tissierellaceae</taxon>
        <taxon>Tissierella</taxon>
    </lineage>
</organism>
<evidence type="ECO:0000256" key="5">
    <source>
        <dbReference type="ARBA" id="ARBA00022927"/>
    </source>
</evidence>
<protein>
    <submittedName>
        <fullName evidence="8">Flagellar assembly protein FliH</fullName>
    </submittedName>
</protein>
<evidence type="ECO:0000259" key="7">
    <source>
        <dbReference type="Pfam" id="PF02108"/>
    </source>
</evidence>
<keyword evidence="8" id="KW-0966">Cell projection</keyword>
<evidence type="ECO:0000256" key="4">
    <source>
        <dbReference type="ARBA" id="ARBA00022795"/>
    </source>
</evidence>
<keyword evidence="9" id="KW-1185">Reference proteome</keyword>
<keyword evidence="4" id="KW-1005">Bacterial flagellum biogenesis</keyword>
<feature type="domain" description="Flagellar assembly protein FliH/Type III secretion system HrpE" evidence="7">
    <location>
        <begin position="135"/>
        <end position="247"/>
    </location>
</feature>
<evidence type="ECO:0000256" key="3">
    <source>
        <dbReference type="ARBA" id="ARBA00022448"/>
    </source>
</evidence>
<dbReference type="InterPro" id="IPR051472">
    <property type="entry name" value="T3SS_Stator/FliH"/>
</dbReference>
<dbReference type="PANTHER" id="PTHR34982">
    <property type="entry name" value="YOP PROTEINS TRANSLOCATION PROTEIN L"/>
    <property type="match status" value="1"/>
</dbReference>
<evidence type="ECO:0000256" key="6">
    <source>
        <dbReference type="ARBA" id="ARBA00023225"/>
    </source>
</evidence>
<comment type="function">
    <text evidence="1">Needed for flagellar regrowth and assembly.</text>
</comment>
<name>A0A1M4SM07_9FIRM</name>
<dbReference type="EMBL" id="FQTY01000001">
    <property type="protein sequence ID" value="SHE33225.1"/>
    <property type="molecule type" value="Genomic_DNA"/>
</dbReference>
<dbReference type="GO" id="GO:0015031">
    <property type="term" value="P:protein transport"/>
    <property type="evidence" value="ECO:0007669"/>
    <property type="project" value="UniProtKB-KW"/>
</dbReference>
<dbReference type="STRING" id="1123404.SAMN02745784_00390"/>
<dbReference type="SUPFAM" id="SSF160527">
    <property type="entry name" value="V-type ATPase subunit E-like"/>
    <property type="match status" value="1"/>
</dbReference>
<dbReference type="AlphaFoldDB" id="A0A1M4SM07"/>
<evidence type="ECO:0000256" key="1">
    <source>
        <dbReference type="ARBA" id="ARBA00003041"/>
    </source>
</evidence>
<dbReference type="PANTHER" id="PTHR34982:SF1">
    <property type="entry name" value="FLAGELLAR ASSEMBLY PROTEIN FLIH"/>
    <property type="match status" value="1"/>
</dbReference>
<evidence type="ECO:0000256" key="2">
    <source>
        <dbReference type="ARBA" id="ARBA00006602"/>
    </source>
</evidence>
<keyword evidence="8" id="KW-0282">Flagellum</keyword>
<accession>A0A1M4SM07</accession>
<dbReference type="Pfam" id="PF02108">
    <property type="entry name" value="FliH"/>
    <property type="match status" value="1"/>
</dbReference>
<dbReference type="RefSeq" id="WP_072972445.1">
    <property type="nucleotide sequence ID" value="NZ_FQTY01000001.1"/>
</dbReference>
<dbReference type="GeneID" id="90995080"/>
<comment type="similarity">
    <text evidence="2">Belongs to the FliH family.</text>
</comment>
<reference evidence="9" key="1">
    <citation type="submission" date="2016-11" db="EMBL/GenBank/DDBJ databases">
        <authorList>
            <person name="Varghese N."/>
            <person name="Submissions S."/>
        </authorList>
    </citation>
    <scope>NUCLEOTIDE SEQUENCE [LARGE SCALE GENOMIC DNA]</scope>
    <source>
        <strain evidence="9">DSM 18095</strain>
    </source>
</reference>
<keyword evidence="5" id="KW-0653">Protein transport</keyword>
<keyword evidence="8" id="KW-0969">Cilium</keyword>
<dbReference type="GO" id="GO:0044781">
    <property type="term" value="P:bacterial-type flagellum organization"/>
    <property type="evidence" value="ECO:0007669"/>
    <property type="project" value="UniProtKB-KW"/>
</dbReference>